<dbReference type="InterPro" id="IPR027417">
    <property type="entry name" value="P-loop_NTPase"/>
</dbReference>
<dbReference type="Gene3D" id="3.40.50.300">
    <property type="entry name" value="P-loop containing nucleotide triphosphate hydrolases"/>
    <property type="match status" value="4"/>
</dbReference>
<comment type="caution">
    <text evidence="7">The sequence shown here is derived from an EMBL/GenBank/DDBJ whole genome shotgun (WGS) entry which is preliminary data.</text>
</comment>
<dbReference type="FunFam" id="3.40.50.300:FF:000366">
    <property type="entry name" value="GTPase, IMAP family member 2"/>
    <property type="match status" value="1"/>
</dbReference>
<evidence type="ECO:0000256" key="1">
    <source>
        <dbReference type="ARBA" id="ARBA00008535"/>
    </source>
</evidence>
<dbReference type="GO" id="GO:0005525">
    <property type="term" value="F:GTP binding"/>
    <property type="evidence" value="ECO:0007669"/>
    <property type="project" value="UniProtKB-KW"/>
</dbReference>
<dbReference type="InterPro" id="IPR045058">
    <property type="entry name" value="GIMA/IAN/Toc"/>
</dbReference>
<keyword evidence="8" id="KW-1185">Reference proteome</keyword>
<evidence type="ECO:0000313" key="7">
    <source>
        <dbReference type="EMBL" id="TRY86002.1"/>
    </source>
</evidence>
<dbReference type="AlphaFoldDB" id="A0A553Q7U7"/>
<reference evidence="7 8" key="1">
    <citation type="journal article" date="2019" name="Sci. Data">
        <title>Hybrid genome assembly and annotation of Danionella translucida.</title>
        <authorList>
            <person name="Kadobianskyi M."/>
            <person name="Schulze L."/>
            <person name="Schuelke M."/>
            <person name="Judkewitz B."/>
        </authorList>
    </citation>
    <scope>NUCLEOTIDE SEQUENCE [LARGE SCALE GENOMIC DNA]</scope>
    <source>
        <strain evidence="7 8">Bolton</strain>
    </source>
</reference>
<keyword evidence="3" id="KW-0342">GTP-binding</keyword>
<feature type="compositionally biased region" description="Basic and acidic residues" evidence="5">
    <location>
        <begin position="963"/>
        <end position="990"/>
    </location>
</feature>
<dbReference type="Proteomes" id="UP000316079">
    <property type="component" value="Unassembled WGS sequence"/>
</dbReference>
<evidence type="ECO:0000256" key="4">
    <source>
        <dbReference type="SAM" id="Coils"/>
    </source>
</evidence>
<sequence>MYGSDLRIVLIGKTLSENHRVEDFINQNHQCWKTICGQERNIRVFNKQNLFQPDLTPQQINLAGRDCVTESAPGPHILLLVLQYKNFSDDDRHRLEQLFRFFGRQQALKRTIILTTDKGSRTAKVTKFLPWSSSFQNLMKDFEGRHLQFDSERAECRSELLGMIEQILKNEEEEAGSSVDGDPKSFHHMEEKNKTTCKSDGGSTGTNPKLNFVLCGNNPTLKSSVSKMLRGTLKKSLNIHPKEKTKRRLKEVSINGWEISVYELPVLTRLSEQEVMRETLHCLCLCDPGVHLFILVTPVTPLTNEDKAEMEIIHRVFSSKDHIMVLFVCENAVDQRVMEVVFSPDYQQLVSLCGSWYNVMGLKDHRRSEQISKLLECMDCLKAEPYSLEMLRRDLEQRLREREKEVTALQAELETLASVKLNLVLCGNERMKSSISKLIVDESERGSVLGSEFNRRDVKLQDQMIHLLELPQLHHLSEEEVMRQTLRCLSLCRPGVHLLIFIVPDGPLNNEDQAEAQKVQKLFSSVNDLKMVLIFQDPPSQAGSIREDTRSLIQMFGGQHQFISSNTPVSYLMESIERMVNKNNSSFLSTERFLEPHIEKLVKYEEMKLRIHSLETWFQTQGSKEGEEELRIVLLGKTGVGKSATGNTILGKKAFTAEMSQESITKECQKETSEISGRHITVIDTPGLFDTKLSNEEIQREISNCISMILPGPHVFLLLIPLGRFTQEEERSVKLIQEMFGENSLQFTIVLFTRGDHLDDTTIEQFLGNPGSPLRMLIEACGSRYHVFNNKSEDRAQVSDLLKMIESMVNTNGDSYYSCKKFRDLERAKQKQQEQILKLKLQQMETNKDEIKKKHEEEKRKMIEGERWNHEEERKRREEEYKEKEERYKVEIKERIEQERKLREDRVRERDEWEKQEQQRRKKDLEMWEGFRQNLQMKYEDVKGKLTIMKRDNKDIAEGEKMIRKEMEKEREDWDQEKQLEMQRDEEEKKKWKQKNMMPSL</sequence>
<evidence type="ECO:0000256" key="5">
    <source>
        <dbReference type="SAM" id="MobiDB-lite"/>
    </source>
</evidence>
<organism evidence="7 8">
    <name type="scientific">Danionella cerebrum</name>
    <dbReference type="NCBI Taxonomy" id="2873325"/>
    <lineage>
        <taxon>Eukaryota</taxon>
        <taxon>Metazoa</taxon>
        <taxon>Chordata</taxon>
        <taxon>Craniata</taxon>
        <taxon>Vertebrata</taxon>
        <taxon>Euteleostomi</taxon>
        <taxon>Actinopterygii</taxon>
        <taxon>Neopterygii</taxon>
        <taxon>Teleostei</taxon>
        <taxon>Ostariophysi</taxon>
        <taxon>Cypriniformes</taxon>
        <taxon>Danionidae</taxon>
        <taxon>Danioninae</taxon>
        <taxon>Danionella</taxon>
    </lineage>
</organism>
<dbReference type="EMBL" id="SRMA01026248">
    <property type="protein sequence ID" value="TRY86002.1"/>
    <property type="molecule type" value="Genomic_DNA"/>
</dbReference>
<protein>
    <recommendedName>
        <fullName evidence="6">AIG1-type G domain-containing protein</fullName>
    </recommendedName>
</protein>
<keyword evidence="4" id="KW-0175">Coiled coil</keyword>
<evidence type="ECO:0000259" key="6">
    <source>
        <dbReference type="PROSITE" id="PS51720"/>
    </source>
</evidence>
<dbReference type="InterPro" id="IPR006703">
    <property type="entry name" value="G_AIG1"/>
</dbReference>
<dbReference type="SUPFAM" id="SSF52540">
    <property type="entry name" value="P-loop containing nucleoside triphosphate hydrolases"/>
    <property type="match status" value="2"/>
</dbReference>
<accession>A0A553Q7U7</accession>
<evidence type="ECO:0000256" key="2">
    <source>
        <dbReference type="ARBA" id="ARBA00022741"/>
    </source>
</evidence>
<dbReference type="OrthoDB" id="8954335at2759"/>
<comment type="similarity">
    <text evidence="1">Belongs to the TRAFAC class TrmE-Era-EngA-EngB-Septin-like GTPase superfamily. AIG1/Toc34/Toc159-like paraseptin GTPase family. IAN subfamily.</text>
</comment>
<dbReference type="Pfam" id="PF04548">
    <property type="entry name" value="AIG1"/>
    <property type="match status" value="4"/>
</dbReference>
<feature type="region of interest" description="Disordered" evidence="5">
    <location>
        <begin position="963"/>
        <end position="1001"/>
    </location>
</feature>
<dbReference type="CDD" id="cd01852">
    <property type="entry name" value="AIG1"/>
    <property type="match status" value="1"/>
</dbReference>
<evidence type="ECO:0000256" key="3">
    <source>
        <dbReference type="ARBA" id="ARBA00023134"/>
    </source>
</evidence>
<feature type="region of interest" description="Disordered" evidence="5">
    <location>
        <begin position="902"/>
        <end position="922"/>
    </location>
</feature>
<proteinExistence type="inferred from homology"/>
<gene>
    <name evidence="7" type="ORF">DNTS_029348</name>
</gene>
<feature type="domain" description="AIG1-type G" evidence="6">
    <location>
        <begin position="627"/>
        <end position="826"/>
    </location>
</feature>
<name>A0A553Q7U7_9TELE</name>
<keyword evidence="2" id="KW-0547">Nucleotide-binding</keyword>
<dbReference type="PANTHER" id="PTHR10903">
    <property type="entry name" value="GTPASE, IMAP FAMILY MEMBER-RELATED"/>
    <property type="match status" value="1"/>
</dbReference>
<dbReference type="PROSITE" id="PS51720">
    <property type="entry name" value="G_AIG1"/>
    <property type="match status" value="1"/>
</dbReference>
<dbReference type="STRING" id="623744.A0A553Q7U7"/>
<dbReference type="PANTHER" id="PTHR10903:SF170">
    <property type="entry name" value="GTPASE IMAP FAMILY MEMBER 7"/>
    <property type="match status" value="1"/>
</dbReference>
<evidence type="ECO:0000313" key="8">
    <source>
        <dbReference type="Proteomes" id="UP000316079"/>
    </source>
</evidence>
<feature type="coiled-coil region" evidence="4">
    <location>
        <begin position="392"/>
        <end position="419"/>
    </location>
</feature>